<evidence type="ECO:0000313" key="19">
    <source>
        <dbReference type="Proteomes" id="UP000038010"/>
    </source>
</evidence>
<evidence type="ECO:0000259" key="17">
    <source>
        <dbReference type="PROSITE" id="PS52012"/>
    </source>
</evidence>
<sequence>MKFTISLLAFASVALVGAQSPLDQLATLPQCVQTCILNGITAQTDCPVTDPAVAECLCKNQAYYDSTNKCVATCTPEEQQAAAQYAIQACPNGGIAVDAANNATSLAGGAASTVSSAASSASAAASSAASSVASSASAAESSASSAVESVASSASSAASSASASVASATSGGYAAPTAMVAGGMKVLGALGLAVAAL</sequence>
<organism evidence="18 19">
    <name type="scientific">Cyphellophora attinorum</name>
    <dbReference type="NCBI Taxonomy" id="1664694"/>
    <lineage>
        <taxon>Eukaryota</taxon>
        <taxon>Fungi</taxon>
        <taxon>Dikarya</taxon>
        <taxon>Ascomycota</taxon>
        <taxon>Pezizomycotina</taxon>
        <taxon>Eurotiomycetes</taxon>
        <taxon>Chaetothyriomycetidae</taxon>
        <taxon>Chaetothyriales</taxon>
        <taxon>Cyphellophoraceae</taxon>
        <taxon>Cyphellophora</taxon>
    </lineage>
</organism>
<keyword evidence="13" id="KW-0325">Glycoprotein</keyword>
<evidence type="ECO:0000256" key="10">
    <source>
        <dbReference type="ARBA" id="ARBA00023004"/>
    </source>
</evidence>
<name>A0A0N1I1F7_9EURO</name>
<dbReference type="Proteomes" id="UP000038010">
    <property type="component" value="Unassembled WGS sequence"/>
</dbReference>
<dbReference type="PROSITE" id="PS52012">
    <property type="entry name" value="CFEM"/>
    <property type="match status" value="1"/>
</dbReference>
<keyword evidence="9 16" id="KW-0732">Signal</keyword>
<keyword evidence="11" id="KW-0472">Membrane</keyword>
<keyword evidence="6 15" id="KW-0349">Heme</keyword>
<accession>A0A0N1I1F7</accession>
<dbReference type="OrthoDB" id="3065412at2759"/>
<dbReference type="InterPro" id="IPR008427">
    <property type="entry name" value="Extracellular_membr_CFEM_dom"/>
</dbReference>
<comment type="subcellular location">
    <subcellularLocation>
        <location evidence="1">Cell membrane</location>
        <topology evidence="1">Lipid-anchor</topology>
        <topology evidence="1">GPI-anchor</topology>
    </subcellularLocation>
    <subcellularLocation>
        <location evidence="2">Secreted</location>
    </subcellularLocation>
</comment>
<keyword evidence="4" id="KW-1003">Cell membrane</keyword>
<reference evidence="18 19" key="1">
    <citation type="submission" date="2015-06" db="EMBL/GenBank/DDBJ databases">
        <title>Draft genome of the ant-associated black yeast Phialophora attae CBS 131958.</title>
        <authorList>
            <person name="Moreno L.F."/>
            <person name="Stielow B.J."/>
            <person name="de Hoog S."/>
            <person name="Vicente V.A."/>
            <person name="Weiss V.A."/>
            <person name="de Vries M."/>
            <person name="Cruz L.M."/>
            <person name="Souza E.M."/>
        </authorList>
    </citation>
    <scope>NUCLEOTIDE SEQUENCE [LARGE SCALE GENOMIC DNA]</scope>
    <source>
        <strain evidence="18 19">CBS 131958</strain>
    </source>
</reference>
<dbReference type="VEuPathDB" id="FungiDB:AB675_291"/>
<evidence type="ECO:0000313" key="18">
    <source>
        <dbReference type="EMBL" id="KPI45687.1"/>
    </source>
</evidence>
<dbReference type="GO" id="GO:0098552">
    <property type="term" value="C:side of membrane"/>
    <property type="evidence" value="ECO:0007669"/>
    <property type="project" value="UniProtKB-KW"/>
</dbReference>
<dbReference type="EMBL" id="LFJN01000001">
    <property type="protein sequence ID" value="KPI45687.1"/>
    <property type="molecule type" value="Genomic_DNA"/>
</dbReference>
<keyword evidence="14" id="KW-0449">Lipoprotein</keyword>
<dbReference type="GO" id="GO:0046872">
    <property type="term" value="F:metal ion binding"/>
    <property type="evidence" value="ECO:0007669"/>
    <property type="project" value="UniProtKB-UniRule"/>
</dbReference>
<keyword evidence="8 15" id="KW-0479">Metal-binding</keyword>
<dbReference type="PANTHER" id="PTHR37928:SF1">
    <property type="entry name" value="CFEM DOMAIN PROTEIN (AFU_ORTHOLOGUE AFUA_6G14090)"/>
    <property type="match status" value="1"/>
</dbReference>
<dbReference type="STRING" id="1664694.A0A0N1I1F7"/>
<evidence type="ECO:0000256" key="4">
    <source>
        <dbReference type="ARBA" id="ARBA00022475"/>
    </source>
</evidence>
<evidence type="ECO:0000256" key="3">
    <source>
        <dbReference type="ARBA" id="ARBA00010031"/>
    </source>
</evidence>
<evidence type="ECO:0000256" key="15">
    <source>
        <dbReference type="PROSITE-ProRule" id="PRU01356"/>
    </source>
</evidence>
<keyword evidence="19" id="KW-1185">Reference proteome</keyword>
<proteinExistence type="inferred from homology"/>
<evidence type="ECO:0000256" key="14">
    <source>
        <dbReference type="ARBA" id="ARBA00023288"/>
    </source>
</evidence>
<evidence type="ECO:0000256" key="2">
    <source>
        <dbReference type="ARBA" id="ARBA00004613"/>
    </source>
</evidence>
<evidence type="ECO:0000256" key="1">
    <source>
        <dbReference type="ARBA" id="ARBA00004609"/>
    </source>
</evidence>
<feature type="signal peptide" evidence="16">
    <location>
        <begin position="1"/>
        <end position="18"/>
    </location>
</feature>
<feature type="binding site" description="axial binding residue" evidence="15">
    <location>
        <position position="50"/>
    </location>
    <ligand>
        <name>heme</name>
        <dbReference type="ChEBI" id="CHEBI:30413"/>
    </ligand>
    <ligandPart>
        <name>Fe</name>
        <dbReference type="ChEBI" id="CHEBI:18248"/>
    </ligandPart>
</feature>
<dbReference type="RefSeq" id="XP_018005650.1">
    <property type="nucleotide sequence ID" value="XM_018142930.1"/>
</dbReference>
<dbReference type="InterPro" id="IPR051735">
    <property type="entry name" value="CFEM_domain"/>
</dbReference>
<comment type="caution">
    <text evidence="15">Lacks conserved residue(s) required for the propagation of feature annotation.</text>
</comment>
<feature type="chain" id="PRO_5005873637" description="CFEM domain-containing protein" evidence="16">
    <location>
        <begin position="19"/>
        <end position="197"/>
    </location>
</feature>
<dbReference type="GO" id="GO:0005576">
    <property type="term" value="C:extracellular region"/>
    <property type="evidence" value="ECO:0007669"/>
    <property type="project" value="UniProtKB-SubCell"/>
</dbReference>
<evidence type="ECO:0000256" key="8">
    <source>
        <dbReference type="ARBA" id="ARBA00022723"/>
    </source>
</evidence>
<evidence type="ECO:0000256" key="7">
    <source>
        <dbReference type="ARBA" id="ARBA00022622"/>
    </source>
</evidence>
<evidence type="ECO:0000256" key="11">
    <source>
        <dbReference type="ARBA" id="ARBA00023136"/>
    </source>
</evidence>
<keyword evidence="7" id="KW-0336">GPI-anchor</keyword>
<evidence type="ECO:0000256" key="16">
    <source>
        <dbReference type="SAM" id="SignalP"/>
    </source>
</evidence>
<gene>
    <name evidence="18" type="ORF">AB675_291</name>
</gene>
<dbReference type="GO" id="GO:0005886">
    <property type="term" value="C:plasma membrane"/>
    <property type="evidence" value="ECO:0007669"/>
    <property type="project" value="UniProtKB-SubCell"/>
</dbReference>
<keyword evidence="10 15" id="KW-0408">Iron</keyword>
<evidence type="ECO:0000256" key="5">
    <source>
        <dbReference type="ARBA" id="ARBA00022525"/>
    </source>
</evidence>
<feature type="domain" description="CFEM" evidence="17">
    <location>
        <begin position="1"/>
        <end position="131"/>
    </location>
</feature>
<comment type="similarity">
    <text evidence="3">Belongs to the RBT5 family.</text>
</comment>
<protein>
    <recommendedName>
        <fullName evidence="17">CFEM domain-containing protein</fullName>
    </recommendedName>
</protein>
<evidence type="ECO:0000256" key="12">
    <source>
        <dbReference type="ARBA" id="ARBA00023157"/>
    </source>
</evidence>
<dbReference type="GeneID" id="28734799"/>
<dbReference type="Pfam" id="PF05730">
    <property type="entry name" value="CFEM"/>
    <property type="match status" value="1"/>
</dbReference>
<evidence type="ECO:0000256" key="9">
    <source>
        <dbReference type="ARBA" id="ARBA00022729"/>
    </source>
</evidence>
<keyword evidence="12" id="KW-1015">Disulfide bond</keyword>
<dbReference type="PANTHER" id="PTHR37928">
    <property type="entry name" value="CFEM DOMAIN PROTEIN (AFU_ORTHOLOGUE AFUA_6G14090)"/>
    <property type="match status" value="1"/>
</dbReference>
<comment type="caution">
    <text evidence="18">The sequence shown here is derived from an EMBL/GenBank/DDBJ whole genome shotgun (WGS) entry which is preliminary data.</text>
</comment>
<evidence type="ECO:0000256" key="6">
    <source>
        <dbReference type="ARBA" id="ARBA00022617"/>
    </source>
</evidence>
<dbReference type="AlphaFoldDB" id="A0A0N1I1F7"/>
<evidence type="ECO:0000256" key="13">
    <source>
        <dbReference type="ARBA" id="ARBA00023180"/>
    </source>
</evidence>
<keyword evidence="5" id="KW-0964">Secreted</keyword>